<accession>A0A1U9UXX4</accession>
<evidence type="ECO:0000313" key="1">
    <source>
        <dbReference type="EMBL" id="AQV97520.1"/>
    </source>
</evidence>
<dbReference type="KEGG" id="cuh:BJN34_27035"/>
<dbReference type="Proteomes" id="UP000189627">
    <property type="component" value="Chromosome 2"/>
</dbReference>
<name>A0A1U9UXX4_CUPNE</name>
<evidence type="ECO:0000313" key="2">
    <source>
        <dbReference type="Proteomes" id="UP000189627"/>
    </source>
</evidence>
<proteinExistence type="predicted"/>
<dbReference type="AlphaFoldDB" id="A0A1U9UXX4"/>
<organism evidence="1 2">
    <name type="scientific">Cupriavidus necator</name>
    <name type="common">Alcaligenes eutrophus</name>
    <name type="synonym">Ralstonia eutropha</name>
    <dbReference type="NCBI Taxonomy" id="106590"/>
    <lineage>
        <taxon>Bacteria</taxon>
        <taxon>Pseudomonadati</taxon>
        <taxon>Pseudomonadota</taxon>
        <taxon>Betaproteobacteria</taxon>
        <taxon>Burkholderiales</taxon>
        <taxon>Burkholderiaceae</taxon>
        <taxon>Cupriavidus</taxon>
    </lineage>
</organism>
<dbReference type="EMBL" id="CP017758">
    <property type="protein sequence ID" value="AQV97520.1"/>
    <property type="molecule type" value="Genomic_DNA"/>
</dbReference>
<protein>
    <submittedName>
        <fullName evidence="1">Uncharacterized protein</fullName>
    </submittedName>
</protein>
<reference evidence="2" key="1">
    <citation type="submission" date="2017-02" db="EMBL/GenBank/DDBJ databases">
        <title>Complete genome sequence of Cupriavidus necator strain NH9, a 3-chlorobenzoate degrader.</title>
        <authorList>
            <person name="Moriuchi R."/>
            <person name="Dohra H."/>
            <person name="Ogawa N."/>
        </authorList>
    </citation>
    <scope>NUCLEOTIDE SEQUENCE [LARGE SCALE GENOMIC DNA]</scope>
    <source>
        <strain evidence="2">NH9</strain>
    </source>
</reference>
<sequence>MKDSGFSFLPRSRNMMFLGVAARNRQKAGVDSIQGLLNHALSSHSVISTPGSKLGAMLRA</sequence>
<gene>
    <name evidence="1" type="ORF">BJN34_27035</name>
</gene>